<dbReference type="AlphaFoldDB" id="A0A6A6LN69"/>
<protein>
    <submittedName>
        <fullName evidence="1">Uncharacterized protein</fullName>
    </submittedName>
</protein>
<dbReference type="Proteomes" id="UP000467840">
    <property type="component" value="Chromosome 16"/>
</dbReference>
<comment type="caution">
    <text evidence="1">The sequence shown here is derived from an EMBL/GenBank/DDBJ whole genome shotgun (WGS) entry which is preliminary data.</text>
</comment>
<name>A0A6A6LN69_HEVBR</name>
<accession>A0A6A6LN69</accession>
<proteinExistence type="predicted"/>
<evidence type="ECO:0000313" key="2">
    <source>
        <dbReference type="Proteomes" id="UP000467840"/>
    </source>
</evidence>
<organism evidence="1 2">
    <name type="scientific">Hevea brasiliensis</name>
    <name type="common">Para rubber tree</name>
    <name type="synonym">Siphonia brasiliensis</name>
    <dbReference type="NCBI Taxonomy" id="3981"/>
    <lineage>
        <taxon>Eukaryota</taxon>
        <taxon>Viridiplantae</taxon>
        <taxon>Streptophyta</taxon>
        <taxon>Embryophyta</taxon>
        <taxon>Tracheophyta</taxon>
        <taxon>Spermatophyta</taxon>
        <taxon>Magnoliopsida</taxon>
        <taxon>eudicotyledons</taxon>
        <taxon>Gunneridae</taxon>
        <taxon>Pentapetalae</taxon>
        <taxon>rosids</taxon>
        <taxon>fabids</taxon>
        <taxon>Malpighiales</taxon>
        <taxon>Euphorbiaceae</taxon>
        <taxon>Crotonoideae</taxon>
        <taxon>Micrandreae</taxon>
        <taxon>Hevea</taxon>
    </lineage>
</organism>
<evidence type="ECO:0000313" key="1">
    <source>
        <dbReference type="EMBL" id="KAF2302882.1"/>
    </source>
</evidence>
<gene>
    <name evidence="1" type="ORF">GH714_010097</name>
</gene>
<sequence>MVDVLLLGVYLLRLPKAFFIITHIEGVGLSGLLRLTVSLGLDSSIPDKDGLGRIGSETTDLLENEFLDLVLANDIATVPLCFYDRFNIM</sequence>
<reference evidence="1 2" key="1">
    <citation type="journal article" date="2020" name="Mol. Plant">
        <title>The Chromosome-Based Rubber Tree Genome Provides New Insights into Spurge Genome Evolution and Rubber Biosynthesis.</title>
        <authorList>
            <person name="Liu J."/>
            <person name="Shi C."/>
            <person name="Shi C.C."/>
            <person name="Li W."/>
            <person name="Zhang Q.J."/>
            <person name="Zhang Y."/>
            <person name="Li K."/>
            <person name="Lu H.F."/>
            <person name="Shi C."/>
            <person name="Zhu S.T."/>
            <person name="Xiao Z.Y."/>
            <person name="Nan H."/>
            <person name="Yue Y."/>
            <person name="Zhu X.G."/>
            <person name="Wu Y."/>
            <person name="Hong X.N."/>
            <person name="Fan G.Y."/>
            <person name="Tong Y."/>
            <person name="Zhang D."/>
            <person name="Mao C.L."/>
            <person name="Liu Y.L."/>
            <person name="Hao S.J."/>
            <person name="Liu W.Q."/>
            <person name="Lv M.Q."/>
            <person name="Zhang H.B."/>
            <person name="Liu Y."/>
            <person name="Hu-Tang G.R."/>
            <person name="Wang J.P."/>
            <person name="Wang J.H."/>
            <person name="Sun Y.H."/>
            <person name="Ni S.B."/>
            <person name="Chen W.B."/>
            <person name="Zhang X.C."/>
            <person name="Jiao Y.N."/>
            <person name="Eichler E.E."/>
            <person name="Li G.H."/>
            <person name="Liu X."/>
            <person name="Gao L.Z."/>
        </authorList>
    </citation>
    <scope>NUCLEOTIDE SEQUENCE [LARGE SCALE GENOMIC DNA]</scope>
    <source>
        <strain evidence="2">cv. GT1</strain>
        <tissue evidence="1">Leaf</tissue>
    </source>
</reference>
<keyword evidence="2" id="KW-1185">Reference proteome</keyword>
<dbReference type="EMBL" id="JAAGAX010000009">
    <property type="protein sequence ID" value="KAF2302882.1"/>
    <property type="molecule type" value="Genomic_DNA"/>
</dbReference>